<dbReference type="PATRIC" id="fig|44252.3.peg.5369"/>
<comment type="caution">
    <text evidence="1">The sequence shown here is derived from an EMBL/GenBank/DDBJ whole genome shotgun (WGS) entry which is preliminary data.</text>
</comment>
<keyword evidence="2" id="KW-1185">Reference proteome</keyword>
<accession>A0A090Y8B6</accession>
<dbReference type="RefSeq" id="WP_306436767.1">
    <property type="nucleotide sequence ID" value="NZ_BOSD01000002.1"/>
</dbReference>
<protein>
    <submittedName>
        <fullName evidence="1">Nitrous oxide-stimulated promoter family protein</fullName>
    </submittedName>
</protein>
<dbReference type="GeneID" id="77010971"/>
<proteinExistence type="predicted"/>
<organism evidence="1 2">
    <name type="scientific">Paenibacillus macerans</name>
    <name type="common">Bacillus macerans</name>
    <dbReference type="NCBI Taxonomy" id="44252"/>
    <lineage>
        <taxon>Bacteria</taxon>
        <taxon>Bacillati</taxon>
        <taxon>Bacillota</taxon>
        <taxon>Bacilli</taxon>
        <taxon>Bacillales</taxon>
        <taxon>Paenibacillaceae</taxon>
        <taxon>Paenibacillus</taxon>
    </lineage>
</organism>
<dbReference type="HOGENOM" id="CLU_138593_0_0_9"/>
<name>A0A090Y8B6_PAEMA</name>
<dbReference type="STRING" id="44252.DJ90_5941"/>
<reference evidence="1 2" key="1">
    <citation type="submission" date="2014-04" db="EMBL/GenBank/DDBJ databases">
        <authorList>
            <person name="Bishop-Lilly K.A."/>
            <person name="Broomall S.M."/>
            <person name="Chain P.S."/>
            <person name="Chertkov O."/>
            <person name="Coyne S.R."/>
            <person name="Daligault H.E."/>
            <person name="Davenport K.W."/>
            <person name="Erkkila T."/>
            <person name="Frey K.G."/>
            <person name="Gibbons H.S."/>
            <person name="Gu W."/>
            <person name="Jaissle J."/>
            <person name="Johnson S.L."/>
            <person name="Koroleva G.I."/>
            <person name="Ladner J.T."/>
            <person name="Lo C.-C."/>
            <person name="Minogue T.D."/>
            <person name="Munk C."/>
            <person name="Palacios G.F."/>
            <person name="Redden C.L."/>
            <person name="Rosenzweig C.N."/>
            <person name="Scholz M.B."/>
            <person name="Teshima H."/>
            <person name="Xu Y."/>
        </authorList>
    </citation>
    <scope>NUCLEOTIDE SEQUENCE [LARGE SCALE GENOMIC DNA]</scope>
    <source>
        <strain evidence="1 2">8244</strain>
    </source>
</reference>
<evidence type="ECO:0000313" key="2">
    <source>
        <dbReference type="Proteomes" id="UP000029278"/>
    </source>
</evidence>
<dbReference type="NCBIfam" id="NF007714">
    <property type="entry name" value="PRK10410.1-2"/>
    <property type="match status" value="1"/>
</dbReference>
<dbReference type="AlphaFoldDB" id="A0A090Y8B6"/>
<dbReference type="Pfam" id="PF11756">
    <property type="entry name" value="YgbA_NO"/>
    <property type="match status" value="1"/>
</dbReference>
<dbReference type="Proteomes" id="UP000029278">
    <property type="component" value="Unassembled WGS sequence"/>
</dbReference>
<sequence>MKVGRMQSEKEGPRIRREKATVALMISLYCRRRHSHRERTGRDEAAAGSEPGLCPECAELHRYALERLARCRFGEDKTTCRACPVHCYAPKQRDKIRRIMAYAGPKMLLRHPILTVRHLLDDRK</sequence>
<evidence type="ECO:0000313" key="1">
    <source>
        <dbReference type="EMBL" id="KFM94714.1"/>
    </source>
</evidence>
<gene>
    <name evidence="1" type="ORF">DJ90_5941</name>
</gene>
<dbReference type="InterPro" id="IPR020483">
    <property type="entry name" value="Uncharacterised_YgbA"/>
</dbReference>
<dbReference type="EMBL" id="JMQA01000046">
    <property type="protein sequence ID" value="KFM94714.1"/>
    <property type="molecule type" value="Genomic_DNA"/>
</dbReference>